<dbReference type="PANTHER" id="PTHR47642">
    <property type="entry name" value="ATP-DEPENDENT DNA HELICASE"/>
    <property type="match status" value="1"/>
</dbReference>
<dbReference type="GO" id="GO:0006310">
    <property type="term" value="P:DNA recombination"/>
    <property type="evidence" value="ECO:0007669"/>
    <property type="project" value="UniProtKB-KW"/>
</dbReference>
<evidence type="ECO:0000256" key="1">
    <source>
        <dbReference type="RuleBase" id="RU363044"/>
    </source>
</evidence>
<keyword evidence="1" id="KW-0378">Hydrolase</keyword>
<dbReference type="PANTHER" id="PTHR47642:SF5">
    <property type="entry name" value="ATP-DEPENDENT DNA HELICASE"/>
    <property type="match status" value="1"/>
</dbReference>
<keyword evidence="1" id="KW-0347">Helicase</keyword>
<accession>A0A0D0AC32</accession>
<dbReference type="Proteomes" id="UP000054485">
    <property type="component" value="Unassembled WGS sequence"/>
</dbReference>
<evidence type="ECO:0000259" key="2">
    <source>
        <dbReference type="Pfam" id="PF05970"/>
    </source>
</evidence>
<feature type="domain" description="DNA helicase Pif1-like DEAD-box helicase" evidence="2">
    <location>
        <begin position="23"/>
        <end position="79"/>
    </location>
</feature>
<dbReference type="SUPFAM" id="SSF52540">
    <property type="entry name" value="P-loop containing nucleoside triphosphate hydrolases"/>
    <property type="match status" value="2"/>
</dbReference>
<dbReference type="InParanoid" id="A0A0D0AC32"/>
<dbReference type="GO" id="GO:0006281">
    <property type="term" value="P:DNA repair"/>
    <property type="evidence" value="ECO:0007669"/>
    <property type="project" value="UniProtKB-KW"/>
</dbReference>
<dbReference type="STRING" id="930992.A0A0D0AC32"/>
<gene>
    <name evidence="3" type="ORF">CY34DRAFT_26564</name>
</gene>
<dbReference type="AlphaFoldDB" id="A0A0D0AC32"/>
<protein>
    <recommendedName>
        <fullName evidence="1">ATP-dependent DNA helicase</fullName>
        <ecNumber evidence="1">5.6.2.3</ecNumber>
    </recommendedName>
</protein>
<dbReference type="GO" id="GO:0005524">
    <property type="term" value="F:ATP binding"/>
    <property type="evidence" value="ECO:0007669"/>
    <property type="project" value="UniProtKB-KW"/>
</dbReference>
<dbReference type="OrthoDB" id="2986975at2759"/>
<dbReference type="EC" id="5.6.2.3" evidence="1"/>
<dbReference type="GO" id="GO:0016887">
    <property type="term" value="F:ATP hydrolysis activity"/>
    <property type="evidence" value="ECO:0007669"/>
    <property type="project" value="RHEA"/>
</dbReference>
<reference evidence="3 4" key="1">
    <citation type="submission" date="2014-04" db="EMBL/GenBank/DDBJ databases">
        <authorList>
            <consortium name="DOE Joint Genome Institute"/>
            <person name="Kuo A."/>
            <person name="Ruytinx J."/>
            <person name="Rineau F."/>
            <person name="Colpaert J."/>
            <person name="Kohler A."/>
            <person name="Nagy L.G."/>
            <person name="Floudas D."/>
            <person name="Copeland A."/>
            <person name="Barry K.W."/>
            <person name="Cichocki N."/>
            <person name="Veneault-Fourrey C."/>
            <person name="LaButti K."/>
            <person name="Lindquist E.A."/>
            <person name="Lipzen A."/>
            <person name="Lundell T."/>
            <person name="Morin E."/>
            <person name="Murat C."/>
            <person name="Sun H."/>
            <person name="Tunlid A."/>
            <person name="Henrissat B."/>
            <person name="Grigoriev I.V."/>
            <person name="Hibbett D.S."/>
            <person name="Martin F."/>
            <person name="Nordberg H.P."/>
            <person name="Cantor M.N."/>
            <person name="Hua S.X."/>
        </authorList>
    </citation>
    <scope>NUCLEOTIDE SEQUENCE [LARGE SCALE GENOMIC DNA]</scope>
    <source>
        <strain evidence="3 4">UH-Slu-Lm8-n1</strain>
    </source>
</reference>
<evidence type="ECO:0000313" key="3">
    <source>
        <dbReference type="EMBL" id="KIK35654.1"/>
    </source>
</evidence>
<dbReference type="Pfam" id="PF05970">
    <property type="entry name" value="PIF1"/>
    <property type="match status" value="1"/>
</dbReference>
<dbReference type="EMBL" id="KN835601">
    <property type="protein sequence ID" value="KIK35654.1"/>
    <property type="molecule type" value="Genomic_DNA"/>
</dbReference>
<dbReference type="InterPro" id="IPR010285">
    <property type="entry name" value="DNA_helicase_pif1-like_DEAD"/>
</dbReference>
<keyword evidence="1" id="KW-0067">ATP-binding</keyword>
<keyword evidence="1" id="KW-0234">DNA repair</keyword>
<dbReference type="InterPro" id="IPR051055">
    <property type="entry name" value="PIF1_helicase"/>
</dbReference>
<dbReference type="FunCoup" id="A0A0D0AC32">
    <property type="interactions" value="223"/>
</dbReference>
<dbReference type="HOGENOM" id="CLU_050080_0_0_1"/>
<keyword evidence="4" id="KW-1185">Reference proteome</keyword>
<comment type="cofactor">
    <cofactor evidence="1">
        <name>Mg(2+)</name>
        <dbReference type="ChEBI" id="CHEBI:18420"/>
    </cofactor>
</comment>
<sequence>MAFSIVAEHLREILLGNDPPQLLMVVHGQGGTGKTRLLEAITKLFTDVGCADRLAKTALSGVAVCQIGGKTLHSWGTLPAVSLTLHLRAGLSVLLLGDFHQFPPVAGHNRALYSQHPTTSKCQLGRNIYTQFNTVINLHGVWTDILGRARIGACTSDDLTEIRRLVLTTKDCRVPDFSVRWNNRATEKHCFLSGETMLICPAEDSAHGLPLEPRQRLFVAGMSLKDTEQLPTMLRLAKGMQVMVTRNLATVANHSNGSRGKVVEIKLDSREDEVAEEAIRAGKVFLNYPPAVVVLELDFCDLAPLPGLSERQLPLTAAYAFTDFKSQGQTIEHILVDIETIKLLRDFDNNLFLRHPSEDLRIEDSRMDSLV</sequence>
<evidence type="ECO:0000313" key="4">
    <source>
        <dbReference type="Proteomes" id="UP000054485"/>
    </source>
</evidence>
<dbReference type="Gene3D" id="3.40.50.300">
    <property type="entry name" value="P-loop containing nucleotide triphosphate hydrolases"/>
    <property type="match status" value="1"/>
</dbReference>
<comment type="similarity">
    <text evidence="1">Belongs to the helicase family.</text>
</comment>
<keyword evidence="1" id="KW-0233">DNA recombination</keyword>
<dbReference type="GO" id="GO:0043139">
    <property type="term" value="F:5'-3' DNA helicase activity"/>
    <property type="evidence" value="ECO:0007669"/>
    <property type="project" value="UniProtKB-EC"/>
</dbReference>
<dbReference type="GO" id="GO:0000723">
    <property type="term" value="P:telomere maintenance"/>
    <property type="evidence" value="ECO:0007669"/>
    <property type="project" value="InterPro"/>
</dbReference>
<comment type="catalytic activity">
    <reaction evidence="1">
        <text>ATP + H2O = ADP + phosphate + H(+)</text>
        <dbReference type="Rhea" id="RHEA:13065"/>
        <dbReference type="ChEBI" id="CHEBI:15377"/>
        <dbReference type="ChEBI" id="CHEBI:15378"/>
        <dbReference type="ChEBI" id="CHEBI:30616"/>
        <dbReference type="ChEBI" id="CHEBI:43474"/>
        <dbReference type="ChEBI" id="CHEBI:456216"/>
        <dbReference type="EC" id="5.6.2.3"/>
    </reaction>
</comment>
<organism evidence="3 4">
    <name type="scientific">Suillus luteus UH-Slu-Lm8-n1</name>
    <dbReference type="NCBI Taxonomy" id="930992"/>
    <lineage>
        <taxon>Eukaryota</taxon>
        <taxon>Fungi</taxon>
        <taxon>Dikarya</taxon>
        <taxon>Basidiomycota</taxon>
        <taxon>Agaricomycotina</taxon>
        <taxon>Agaricomycetes</taxon>
        <taxon>Agaricomycetidae</taxon>
        <taxon>Boletales</taxon>
        <taxon>Suillineae</taxon>
        <taxon>Suillaceae</taxon>
        <taxon>Suillus</taxon>
    </lineage>
</organism>
<name>A0A0D0AC32_9AGAM</name>
<dbReference type="InterPro" id="IPR027417">
    <property type="entry name" value="P-loop_NTPase"/>
</dbReference>
<reference evidence="4" key="2">
    <citation type="submission" date="2015-01" db="EMBL/GenBank/DDBJ databases">
        <title>Evolutionary Origins and Diversification of the Mycorrhizal Mutualists.</title>
        <authorList>
            <consortium name="DOE Joint Genome Institute"/>
            <consortium name="Mycorrhizal Genomics Consortium"/>
            <person name="Kohler A."/>
            <person name="Kuo A."/>
            <person name="Nagy L.G."/>
            <person name="Floudas D."/>
            <person name="Copeland A."/>
            <person name="Barry K.W."/>
            <person name="Cichocki N."/>
            <person name="Veneault-Fourrey C."/>
            <person name="LaButti K."/>
            <person name="Lindquist E.A."/>
            <person name="Lipzen A."/>
            <person name="Lundell T."/>
            <person name="Morin E."/>
            <person name="Murat C."/>
            <person name="Riley R."/>
            <person name="Ohm R."/>
            <person name="Sun H."/>
            <person name="Tunlid A."/>
            <person name="Henrissat B."/>
            <person name="Grigoriev I.V."/>
            <person name="Hibbett D.S."/>
            <person name="Martin F."/>
        </authorList>
    </citation>
    <scope>NUCLEOTIDE SEQUENCE [LARGE SCALE GENOMIC DNA]</scope>
    <source>
        <strain evidence="4">UH-Slu-Lm8-n1</strain>
    </source>
</reference>
<proteinExistence type="inferred from homology"/>
<keyword evidence="1" id="KW-0547">Nucleotide-binding</keyword>
<keyword evidence="1" id="KW-0227">DNA damage</keyword>